<organism evidence="4 5">
    <name type="scientific">Aduncisulcus paluster</name>
    <dbReference type="NCBI Taxonomy" id="2918883"/>
    <lineage>
        <taxon>Eukaryota</taxon>
        <taxon>Metamonada</taxon>
        <taxon>Carpediemonas-like organisms</taxon>
        <taxon>Aduncisulcus</taxon>
    </lineage>
</organism>
<dbReference type="InterPro" id="IPR043128">
    <property type="entry name" value="Rev_trsase/Diguanyl_cyclase"/>
</dbReference>
<evidence type="ECO:0000313" key="4">
    <source>
        <dbReference type="EMBL" id="GKT21397.1"/>
    </source>
</evidence>
<dbReference type="CDD" id="cd01647">
    <property type="entry name" value="RT_LTR"/>
    <property type="match status" value="1"/>
</dbReference>
<dbReference type="Pfam" id="PF00078">
    <property type="entry name" value="RVT_1"/>
    <property type="match status" value="1"/>
</dbReference>
<dbReference type="InterPro" id="IPR043502">
    <property type="entry name" value="DNA/RNA_pol_sf"/>
</dbReference>
<dbReference type="PANTHER" id="PTHR24559">
    <property type="entry name" value="TRANSPOSON TY3-I GAG-POL POLYPROTEIN"/>
    <property type="match status" value="1"/>
</dbReference>
<keyword evidence="5" id="KW-1185">Reference proteome</keyword>
<keyword evidence="2" id="KW-0472">Membrane</keyword>
<dbReference type="EMBL" id="BQXS01012315">
    <property type="protein sequence ID" value="GKT21397.1"/>
    <property type="molecule type" value="Genomic_DNA"/>
</dbReference>
<gene>
    <name evidence="4" type="ORF">ADUPG1_011894</name>
</gene>
<keyword evidence="2" id="KW-0812">Transmembrane</keyword>
<reference evidence="4" key="1">
    <citation type="submission" date="2022-03" db="EMBL/GenBank/DDBJ databases">
        <title>Draft genome sequence of Aduncisulcus paluster, a free-living microaerophilic Fornicata.</title>
        <authorList>
            <person name="Yuyama I."/>
            <person name="Kume K."/>
            <person name="Tamura T."/>
            <person name="Inagaki Y."/>
            <person name="Hashimoto T."/>
        </authorList>
    </citation>
    <scope>NUCLEOTIDE SEQUENCE</scope>
    <source>
        <strain evidence="4">NY0171</strain>
    </source>
</reference>
<dbReference type="PANTHER" id="PTHR24559:SF444">
    <property type="entry name" value="REVERSE TRANSCRIPTASE DOMAIN-CONTAINING PROTEIN"/>
    <property type="match status" value="1"/>
</dbReference>
<feature type="compositionally biased region" description="Basic and acidic residues" evidence="1">
    <location>
        <begin position="72"/>
        <end position="91"/>
    </location>
</feature>
<dbReference type="InterPro" id="IPR053134">
    <property type="entry name" value="RNA-dir_DNA_polymerase"/>
</dbReference>
<feature type="domain" description="Reverse transcriptase" evidence="3">
    <location>
        <begin position="160"/>
        <end position="274"/>
    </location>
</feature>
<dbReference type="InterPro" id="IPR000477">
    <property type="entry name" value="RT_dom"/>
</dbReference>
<evidence type="ECO:0000259" key="3">
    <source>
        <dbReference type="Pfam" id="PF00078"/>
    </source>
</evidence>
<comment type="caution">
    <text evidence="4">The sequence shown here is derived from an EMBL/GenBank/DDBJ whole genome shotgun (WGS) entry which is preliminary data.</text>
</comment>
<dbReference type="Gene3D" id="3.10.10.10">
    <property type="entry name" value="HIV Type 1 Reverse Transcriptase, subunit A, domain 1"/>
    <property type="match status" value="1"/>
</dbReference>
<feature type="transmembrane region" description="Helical" evidence="2">
    <location>
        <begin position="21"/>
        <end position="43"/>
    </location>
</feature>
<accession>A0ABQ5JXJ7</accession>
<name>A0ABQ5JXJ7_9EUKA</name>
<dbReference type="Proteomes" id="UP001057375">
    <property type="component" value="Unassembled WGS sequence"/>
</dbReference>
<feature type="region of interest" description="Disordered" evidence="1">
    <location>
        <begin position="72"/>
        <end position="93"/>
    </location>
</feature>
<evidence type="ECO:0000256" key="1">
    <source>
        <dbReference type="SAM" id="MobiDB-lite"/>
    </source>
</evidence>
<dbReference type="SUPFAM" id="SSF56672">
    <property type="entry name" value="DNA/RNA polymerases"/>
    <property type="match status" value="1"/>
</dbReference>
<keyword evidence="2" id="KW-1133">Transmembrane helix</keyword>
<dbReference type="Gene3D" id="3.30.70.270">
    <property type="match status" value="1"/>
</dbReference>
<protein>
    <recommendedName>
        <fullName evidence="3">Reverse transcriptase domain-containing protein</fullName>
    </recommendedName>
</protein>
<evidence type="ECO:0000313" key="5">
    <source>
        <dbReference type="Proteomes" id="UP001057375"/>
    </source>
</evidence>
<proteinExistence type="predicted"/>
<sequence length="276" mass="31761">MLSSRFCFNGCLQKSFLQKSLSLGGGGTSILGIEIFLMIGVAWRRNGRFWESGRHCIEKYIEESCHGMQAREEEVLHDDSRKRKRKSDPGEKSNVCPACGRFGHTRENCWKEHPELRPKNNTKKEYLMKLSDTISSSDQKDKSTIEVEIMVGPIVYSYDIIRALDGNRWFAIRLISGFNQVGVRKEDRYLTAFTVLGRLFQYKAMPFGATNAPIHFQQVLMEAMEDLIPECCQIFIDDIIVYGKTEEEFERSLKRVLDRLSRLNIKAKASKCSFGF</sequence>
<evidence type="ECO:0000256" key="2">
    <source>
        <dbReference type="SAM" id="Phobius"/>
    </source>
</evidence>